<proteinExistence type="predicted"/>
<accession>A0ACC2U1D4</accession>
<protein>
    <submittedName>
        <fullName evidence="1">Uncharacterized protein</fullName>
    </submittedName>
</protein>
<dbReference type="Proteomes" id="UP001165960">
    <property type="component" value="Unassembled WGS sequence"/>
</dbReference>
<gene>
    <name evidence="1" type="ORF">DSO57_1023407</name>
</gene>
<comment type="caution">
    <text evidence="1">The sequence shown here is derived from an EMBL/GenBank/DDBJ whole genome shotgun (WGS) entry which is preliminary data.</text>
</comment>
<evidence type="ECO:0000313" key="2">
    <source>
        <dbReference type="Proteomes" id="UP001165960"/>
    </source>
</evidence>
<reference evidence="1" key="1">
    <citation type="submission" date="2022-04" db="EMBL/GenBank/DDBJ databases">
        <title>Genome of the entomopathogenic fungus Entomophthora muscae.</title>
        <authorList>
            <person name="Elya C."/>
            <person name="Lovett B.R."/>
            <person name="Lee E."/>
            <person name="Macias A.M."/>
            <person name="Hajek A.E."/>
            <person name="De Bivort B.L."/>
            <person name="Kasson M.T."/>
            <person name="De Fine Licht H.H."/>
            <person name="Stajich J.E."/>
        </authorList>
    </citation>
    <scope>NUCLEOTIDE SEQUENCE</scope>
    <source>
        <strain evidence="1">Berkeley</strain>
    </source>
</reference>
<organism evidence="1 2">
    <name type="scientific">Entomophthora muscae</name>
    <dbReference type="NCBI Taxonomy" id="34485"/>
    <lineage>
        <taxon>Eukaryota</taxon>
        <taxon>Fungi</taxon>
        <taxon>Fungi incertae sedis</taxon>
        <taxon>Zoopagomycota</taxon>
        <taxon>Entomophthoromycotina</taxon>
        <taxon>Entomophthoromycetes</taxon>
        <taxon>Entomophthorales</taxon>
        <taxon>Entomophthoraceae</taxon>
        <taxon>Entomophthora</taxon>
    </lineage>
</organism>
<name>A0ACC2U1D4_9FUNG</name>
<evidence type="ECO:0000313" key="1">
    <source>
        <dbReference type="EMBL" id="KAJ9080580.1"/>
    </source>
</evidence>
<keyword evidence="2" id="KW-1185">Reference proteome</keyword>
<sequence>MDRFDHAHLKELAALYTSGFAPAKPAALPYKHLPTHAMKRWVSLEFHCRLNAWEREVLLPFKKGARFSTKHSLFFNTSDKCQTQHDIGNNTIPLYVRVSFYISSFQTLPTHPKYFRPPHSDHTRTSEIPTPKQLLLRMTFWKRSAPRLQNTVLS</sequence>
<dbReference type="EMBL" id="QTSX02001542">
    <property type="protein sequence ID" value="KAJ9080580.1"/>
    <property type="molecule type" value="Genomic_DNA"/>
</dbReference>